<dbReference type="EMBL" id="JADQBC010000052">
    <property type="protein sequence ID" value="MBR8828039.1"/>
    <property type="molecule type" value="Genomic_DNA"/>
</dbReference>
<gene>
    <name evidence="1" type="ORF">DSM107014_09090</name>
</gene>
<dbReference type="Proteomes" id="UP000767446">
    <property type="component" value="Unassembled WGS sequence"/>
</dbReference>
<evidence type="ECO:0000313" key="1">
    <source>
        <dbReference type="EMBL" id="MBR8828039.1"/>
    </source>
</evidence>
<name>A0A941GPP1_9CHRO</name>
<organism evidence="1 2">
    <name type="scientific">Gomphosphaeria aponina SAG 52.96 = DSM 107014</name>
    <dbReference type="NCBI Taxonomy" id="1521640"/>
    <lineage>
        <taxon>Bacteria</taxon>
        <taxon>Bacillati</taxon>
        <taxon>Cyanobacteriota</taxon>
        <taxon>Cyanophyceae</taxon>
        <taxon>Oscillatoriophycideae</taxon>
        <taxon>Chroococcales</taxon>
        <taxon>Gomphosphaeriaceae</taxon>
        <taxon>Gomphosphaeria</taxon>
    </lineage>
</organism>
<protein>
    <submittedName>
        <fullName evidence="1">Uncharacterized protein</fullName>
    </submittedName>
</protein>
<accession>A0A941GPP1</accession>
<dbReference type="AlphaFoldDB" id="A0A941GPP1"/>
<sequence length="150" mass="17231">MNYEKISHKLPAPCIIDSGVIVNKEDMQRLLNDLSHVHYIHLLDDKLQNEGEGWVVEIFAHPHQATLVANHNLYINIQSFDYLQFHQSPEKETYFDLIQENRTLRLIPLSYDGLSDPDVSQNLDAAALEAMLTQVLSARWDVQLDDDSGF</sequence>
<comment type="caution">
    <text evidence="1">The sequence shown here is derived from an EMBL/GenBank/DDBJ whole genome shotgun (WGS) entry which is preliminary data.</text>
</comment>
<evidence type="ECO:0000313" key="2">
    <source>
        <dbReference type="Proteomes" id="UP000767446"/>
    </source>
</evidence>
<reference evidence="1" key="1">
    <citation type="submission" date="2021-02" db="EMBL/GenBank/DDBJ databases">
        <title>Metagenome analyses of Stigonema ocellatum DSM 106950, Chlorogloea purpurea SAG 13.99 and Gomphosphaeria aponina DSM 107014.</title>
        <authorList>
            <person name="Marter P."/>
            <person name="Huang S."/>
        </authorList>
    </citation>
    <scope>NUCLEOTIDE SEQUENCE</scope>
    <source>
        <strain evidence="1">JP213</strain>
    </source>
</reference>
<proteinExistence type="predicted"/>